<comment type="cofactor">
    <cofactor evidence="1">
        <name>a divalent metal cation</name>
        <dbReference type="ChEBI" id="CHEBI:60240"/>
    </cofactor>
</comment>
<keyword evidence="7" id="KW-1185">Reference proteome</keyword>
<dbReference type="PANTHER" id="PTHR33254">
    <property type="entry name" value="4-HYDROXY-4-METHYL-2-OXOGLUTARATE ALDOLASE 3-RELATED"/>
    <property type="match status" value="1"/>
</dbReference>
<gene>
    <name evidence="6" type="ORF">GCM10011503_12010</name>
</gene>
<dbReference type="Gene3D" id="3.50.30.40">
    <property type="entry name" value="Ribonuclease E inhibitor RraA/RraA-like"/>
    <property type="match status" value="1"/>
</dbReference>
<evidence type="ECO:0000256" key="3">
    <source>
        <dbReference type="ARBA" id="ARBA00029596"/>
    </source>
</evidence>
<feature type="compositionally biased region" description="Basic and acidic residues" evidence="5">
    <location>
        <begin position="207"/>
        <end position="220"/>
    </location>
</feature>
<accession>A0ABQ1JBR3</accession>
<evidence type="ECO:0000256" key="2">
    <source>
        <dbReference type="ARBA" id="ARBA00016549"/>
    </source>
</evidence>
<proteinExistence type="predicted"/>
<evidence type="ECO:0000256" key="5">
    <source>
        <dbReference type="SAM" id="MobiDB-lite"/>
    </source>
</evidence>
<evidence type="ECO:0000313" key="7">
    <source>
        <dbReference type="Proteomes" id="UP000628854"/>
    </source>
</evidence>
<comment type="caution">
    <text evidence="6">The sequence shown here is derived from an EMBL/GenBank/DDBJ whole genome shotgun (WGS) entry which is preliminary data.</text>
</comment>
<evidence type="ECO:0000313" key="6">
    <source>
        <dbReference type="EMBL" id="GGB64788.1"/>
    </source>
</evidence>
<sequence>MQTATLVKRLQAIDSASVADVMTAMGLDAQVLAPSLKPLSAETCSFAGVAVCARGAEAPKGETLPTFALDDAVHEGSIVVIETGGCELGAIIGDNMATSMVRSGAKAFIIDGGVRDADALRGGETPVYCRYASSVSAHRFWKYTSVGEAITMPGIWSDVRIEPGDLMRGDADGIAIVPKAHAETIIEHAERLQQVDEDIKAAMLAGKTREEATRGSDRLKGVKPLTTTAQAPSE</sequence>
<reference evidence="7" key="1">
    <citation type="journal article" date="2019" name="Int. J. Syst. Evol. Microbiol.">
        <title>The Global Catalogue of Microorganisms (GCM) 10K type strain sequencing project: providing services to taxonomists for standard genome sequencing and annotation.</title>
        <authorList>
            <consortium name="The Broad Institute Genomics Platform"/>
            <consortium name="The Broad Institute Genome Sequencing Center for Infectious Disease"/>
            <person name="Wu L."/>
            <person name="Ma J."/>
        </authorList>
    </citation>
    <scope>NUCLEOTIDE SEQUENCE [LARGE SCALE GENOMIC DNA]</scope>
    <source>
        <strain evidence="7">CGMCC 1.15928</strain>
    </source>
</reference>
<dbReference type="SUPFAM" id="SSF89562">
    <property type="entry name" value="RraA-like"/>
    <property type="match status" value="1"/>
</dbReference>
<dbReference type="InterPro" id="IPR005493">
    <property type="entry name" value="RraA/RraA-like"/>
</dbReference>
<name>A0ABQ1JBR3_9PROT</name>
<dbReference type="Proteomes" id="UP000628854">
    <property type="component" value="Unassembled WGS sequence"/>
</dbReference>
<evidence type="ECO:0000256" key="1">
    <source>
        <dbReference type="ARBA" id="ARBA00001968"/>
    </source>
</evidence>
<dbReference type="CDD" id="cd16841">
    <property type="entry name" value="RraA_family"/>
    <property type="match status" value="1"/>
</dbReference>
<organism evidence="6 7">
    <name type="scientific">Henriciella pelagia</name>
    <dbReference type="NCBI Taxonomy" id="1977912"/>
    <lineage>
        <taxon>Bacteria</taxon>
        <taxon>Pseudomonadati</taxon>
        <taxon>Pseudomonadota</taxon>
        <taxon>Alphaproteobacteria</taxon>
        <taxon>Hyphomonadales</taxon>
        <taxon>Hyphomonadaceae</taxon>
        <taxon>Henriciella</taxon>
    </lineage>
</organism>
<protein>
    <recommendedName>
        <fullName evidence="2">Putative 4-hydroxy-4-methyl-2-oxoglutarate aldolase</fullName>
    </recommendedName>
    <alternativeName>
        <fullName evidence="3">Regulator of ribonuclease activity homolog</fullName>
    </alternativeName>
    <alternativeName>
        <fullName evidence="4">RraA-like protein</fullName>
    </alternativeName>
</protein>
<feature type="compositionally biased region" description="Polar residues" evidence="5">
    <location>
        <begin position="225"/>
        <end position="234"/>
    </location>
</feature>
<evidence type="ECO:0000256" key="4">
    <source>
        <dbReference type="ARBA" id="ARBA00030169"/>
    </source>
</evidence>
<dbReference type="Pfam" id="PF03737">
    <property type="entry name" value="RraA-like"/>
    <property type="match status" value="1"/>
</dbReference>
<dbReference type="EMBL" id="BMKF01000001">
    <property type="protein sequence ID" value="GGB64788.1"/>
    <property type="molecule type" value="Genomic_DNA"/>
</dbReference>
<feature type="region of interest" description="Disordered" evidence="5">
    <location>
        <begin position="206"/>
        <end position="234"/>
    </location>
</feature>
<dbReference type="RefSeq" id="WP_158084583.1">
    <property type="nucleotide sequence ID" value="NZ_BMKF01000001.1"/>
</dbReference>
<dbReference type="PANTHER" id="PTHR33254:SF4">
    <property type="entry name" value="4-HYDROXY-4-METHYL-2-OXOGLUTARATE ALDOLASE 3-RELATED"/>
    <property type="match status" value="1"/>
</dbReference>
<dbReference type="InterPro" id="IPR036704">
    <property type="entry name" value="RraA/RraA-like_sf"/>
</dbReference>